<protein>
    <recommendedName>
        <fullName evidence="4">DUF4806 domain-containing protein</fullName>
    </recommendedName>
</protein>
<accession>A0A226EFZ3</accession>
<name>A0A226EFZ3_FOLCA</name>
<reference evidence="2 3" key="1">
    <citation type="submission" date="2015-12" db="EMBL/GenBank/DDBJ databases">
        <title>The genome of Folsomia candida.</title>
        <authorList>
            <person name="Faddeeva A."/>
            <person name="Derks M.F."/>
            <person name="Anvar Y."/>
            <person name="Smit S."/>
            <person name="Van Straalen N."/>
            <person name="Roelofs D."/>
        </authorList>
    </citation>
    <scope>NUCLEOTIDE SEQUENCE [LARGE SCALE GENOMIC DNA]</scope>
    <source>
        <strain evidence="2 3">VU population</strain>
        <tissue evidence="2">Whole body</tissue>
    </source>
</reference>
<comment type="caution">
    <text evidence="2">The sequence shown here is derived from an EMBL/GenBank/DDBJ whole genome shotgun (WGS) entry which is preliminary data.</text>
</comment>
<feature type="region of interest" description="Disordered" evidence="1">
    <location>
        <begin position="125"/>
        <end position="144"/>
    </location>
</feature>
<gene>
    <name evidence="2" type="ORF">Fcan01_09075</name>
</gene>
<dbReference type="PANTHER" id="PTHR34153:SF2">
    <property type="entry name" value="SI:CH211-262H13.3-RELATED"/>
    <property type="match status" value="1"/>
</dbReference>
<evidence type="ECO:0008006" key="4">
    <source>
        <dbReference type="Google" id="ProtNLM"/>
    </source>
</evidence>
<dbReference type="EMBL" id="LNIX01000004">
    <property type="protein sequence ID" value="OXA55731.1"/>
    <property type="molecule type" value="Genomic_DNA"/>
</dbReference>
<evidence type="ECO:0000256" key="1">
    <source>
        <dbReference type="SAM" id="MobiDB-lite"/>
    </source>
</evidence>
<dbReference type="OMA" id="CTATDYA"/>
<proteinExistence type="predicted"/>
<organism evidence="2 3">
    <name type="scientific">Folsomia candida</name>
    <name type="common">Springtail</name>
    <dbReference type="NCBI Taxonomy" id="158441"/>
    <lineage>
        <taxon>Eukaryota</taxon>
        <taxon>Metazoa</taxon>
        <taxon>Ecdysozoa</taxon>
        <taxon>Arthropoda</taxon>
        <taxon>Hexapoda</taxon>
        <taxon>Collembola</taxon>
        <taxon>Entomobryomorpha</taxon>
        <taxon>Isotomoidea</taxon>
        <taxon>Isotomidae</taxon>
        <taxon>Proisotominae</taxon>
        <taxon>Folsomia</taxon>
    </lineage>
</organism>
<evidence type="ECO:0000313" key="2">
    <source>
        <dbReference type="EMBL" id="OXA55731.1"/>
    </source>
</evidence>
<dbReference type="AlphaFoldDB" id="A0A226EFZ3"/>
<dbReference type="Proteomes" id="UP000198287">
    <property type="component" value="Unassembled WGS sequence"/>
</dbReference>
<keyword evidence="3" id="KW-1185">Reference proteome</keyword>
<evidence type="ECO:0000313" key="3">
    <source>
        <dbReference type="Proteomes" id="UP000198287"/>
    </source>
</evidence>
<dbReference type="PANTHER" id="PTHR34153">
    <property type="entry name" value="SI:CH211-262H13.3-RELATED-RELATED"/>
    <property type="match status" value="1"/>
</dbReference>
<dbReference type="OrthoDB" id="7549170at2759"/>
<sequence>MSSSEESNSSSFVVVEFEHDKTVGTVRKSWIKNIENTLYTYWPSYWKNSQKLKKSIIHGENPNPTTWSLYAIKIEKSYDTYDEAQKKLNRLERGKVTTTEDEAPPRGGAGTSSAVATLTGEKIVNIPTTPPSIQPSRTPASRPEKIQTRNFRESAFENSVINKLDLLVAAVANLQDSMQILMNRQANQNHRAVIESALFDLPISDGDELVGLESELKLGEKKSKPSDGSRAVTVNDKMTGLVFELASVGGERLTEATHRVLTCLMTDELMAKYSFVGKKGKRAFCDLPFLLSSVIRAVRSIISEAKGKDIEDAIKYWLKKAPSRLEKKKMKMMIKSRREELKSDGQLNPLL</sequence>
<feature type="region of interest" description="Disordered" evidence="1">
    <location>
        <begin position="92"/>
        <end position="112"/>
    </location>
</feature>